<gene>
    <name evidence="1" type="ORF">DICVIV_13626</name>
</gene>
<dbReference type="AlphaFoldDB" id="A0A0D8X7A1"/>
<name>A0A0D8X7A1_DICVI</name>
<sequence length="82" mass="9352">MSRTELGQDLPPEYGPRLPAILLTYYGLILEAILYCDHFSDFRSSIMLRIFADHLHDGIEVVRDDASSSRAAVHFNARNEQD</sequence>
<dbReference type="EMBL" id="KN717230">
    <property type="protein sequence ID" value="KJH40420.1"/>
    <property type="molecule type" value="Genomic_DNA"/>
</dbReference>
<evidence type="ECO:0000313" key="1">
    <source>
        <dbReference type="EMBL" id="KJH40420.1"/>
    </source>
</evidence>
<keyword evidence="2" id="KW-1185">Reference proteome</keyword>
<accession>A0A0D8X7A1</accession>
<evidence type="ECO:0000313" key="2">
    <source>
        <dbReference type="Proteomes" id="UP000053766"/>
    </source>
</evidence>
<reference evidence="1 2" key="1">
    <citation type="submission" date="2013-11" db="EMBL/GenBank/DDBJ databases">
        <title>Draft genome of the bovine lungworm Dictyocaulus viviparus.</title>
        <authorList>
            <person name="Mitreva M."/>
        </authorList>
    </citation>
    <scope>NUCLEOTIDE SEQUENCE [LARGE SCALE GENOMIC DNA]</scope>
    <source>
        <strain evidence="1 2">HannoverDv2000</strain>
    </source>
</reference>
<protein>
    <submittedName>
        <fullName evidence="1">Uncharacterized protein</fullName>
    </submittedName>
</protein>
<dbReference type="OrthoDB" id="5876058at2759"/>
<reference evidence="2" key="2">
    <citation type="journal article" date="2016" name="Sci. Rep.">
        <title>Dictyocaulus viviparus genome, variome and transcriptome elucidate lungworm biology and support future intervention.</title>
        <authorList>
            <person name="McNulty S.N."/>
            <person name="Strube C."/>
            <person name="Rosa B.A."/>
            <person name="Martin J.C."/>
            <person name="Tyagi R."/>
            <person name="Choi Y.J."/>
            <person name="Wang Q."/>
            <person name="Hallsworth Pepin K."/>
            <person name="Zhang X."/>
            <person name="Ozersky P."/>
            <person name="Wilson R.K."/>
            <person name="Sternberg P.W."/>
            <person name="Gasser R.B."/>
            <person name="Mitreva M."/>
        </authorList>
    </citation>
    <scope>NUCLEOTIDE SEQUENCE [LARGE SCALE GENOMIC DNA]</scope>
    <source>
        <strain evidence="2">HannoverDv2000</strain>
    </source>
</reference>
<proteinExistence type="predicted"/>
<organism evidence="1 2">
    <name type="scientific">Dictyocaulus viviparus</name>
    <name type="common">Bovine lungworm</name>
    <dbReference type="NCBI Taxonomy" id="29172"/>
    <lineage>
        <taxon>Eukaryota</taxon>
        <taxon>Metazoa</taxon>
        <taxon>Ecdysozoa</taxon>
        <taxon>Nematoda</taxon>
        <taxon>Chromadorea</taxon>
        <taxon>Rhabditida</taxon>
        <taxon>Rhabditina</taxon>
        <taxon>Rhabditomorpha</taxon>
        <taxon>Strongyloidea</taxon>
        <taxon>Metastrongylidae</taxon>
        <taxon>Dictyocaulus</taxon>
    </lineage>
</organism>
<dbReference type="Proteomes" id="UP000053766">
    <property type="component" value="Unassembled WGS sequence"/>
</dbReference>